<protein>
    <submittedName>
        <fullName evidence="1">Uncharacterized protein</fullName>
    </submittedName>
</protein>
<organism evidence="1 2">
    <name type="scientific">Mucilaginibacter ginsenosidivorax</name>
    <dbReference type="NCBI Taxonomy" id="862126"/>
    <lineage>
        <taxon>Bacteria</taxon>
        <taxon>Pseudomonadati</taxon>
        <taxon>Bacteroidota</taxon>
        <taxon>Sphingobacteriia</taxon>
        <taxon>Sphingobacteriales</taxon>
        <taxon>Sphingobacteriaceae</taxon>
        <taxon>Mucilaginibacter</taxon>
    </lineage>
</organism>
<keyword evidence="2" id="KW-1185">Reference proteome</keyword>
<evidence type="ECO:0000313" key="2">
    <source>
        <dbReference type="Proteomes" id="UP000321362"/>
    </source>
</evidence>
<proteinExistence type="predicted"/>
<name>A0A5B8VX74_9SPHI</name>
<dbReference type="RefSeq" id="WP_147053211.1">
    <property type="nucleotide sequence ID" value="NZ_CP042437.1"/>
</dbReference>
<gene>
    <name evidence="1" type="ORF">FSB76_08745</name>
</gene>
<dbReference type="Proteomes" id="UP000321362">
    <property type="component" value="Chromosome"/>
</dbReference>
<dbReference type="KEGG" id="mgk:FSB76_08745"/>
<dbReference type="EMBL" id="CP042437">
    <property type="protein sequence ID" value="QEC76029.1"/>
    <property type="molecule type" value="Genomic_DNA"/>
</dbReference>
<evidence type="ECO:0000313" key="1">
    <source>
        <dbReference type="EMBL" id="QEC76029.1"/>
    </source>
</evidence>
<sequence length="74" mass="8478">MKKSTNRQKLTKKRFSILTTIKAASSKRKMMITLNLLPSKTELKKVARHPVNSQPSLAPEISHEKNVFVSNLRF</sequence>
<dbReference type="AlphaFoldDB" id="A0A5B8VX74"/>
<reference evidence="1 2" key="1">
    <citation type="journal article" date="2013" name="J. Microbiol.">
        <title>Mucilaginibacter ginsenosidivorax sp. nov., with ginsenoside converting activity isolated from sediment.</title>
        <authorList>
            <person name="Kim J.K."/>
            <person name="Choi T.E."/>
            <person name="Liu Q.M."/>
            <person name="Park H.Y."/>
            <person name="Yi T.H."/>
            <person name="Yoon M.H."/>
            <person name="Kim S.C."/>
            <person name="Im W.T."/>
        </authorList>
    </citation>
    <scope>NUCLEOTIDE SEQUENCE [LARGE SCALE GENOMIC DNA]</scope>
    <source>
        <strain evidence="1 2">KHI28</strain>
    </source>
</reference>
<accession>A0A5B8VX74</accession>